<keyword evidence="3" id="KW-1185">Reference proteome</keyword>
<evidence type="ECO:0000313" key="2">
    <source>
        <dbReference type="EMBL" id="KAK8880649.1"/>
    </source>
</evidence>
<sequence length="78" mass="8662">MRSDLNMVSNNLDVVSYDLNEKNHRVNVLDSEMVQVKDITQHLEHDVKNLRIVSYTALAFGIAGTIGSAASIGMQLFL</sequence>
<gene>
    <name evidence="2" type="ORF">M9Y10_003332</name>
</gene>
<protein>
    <recommendedName>
        <fullName evidence="4">t-SNARE coiled-coil homology domain-containing protein</fullName>
    </recommendedName>
</protein>
<comment type="caution">
    <text evidence="2">The sequence shown here is derived from an EMBL/GenBank/DDBJ whole genome shotgun (WGS) entry which is preliminary data.</text>
</comment>
<keyword evidence="1" id="KW-0472">Membrane</keyword>
<name>A0ABR2JP66_9EUKA</name>
<organism evidence="2 3">
    <name type="scientific">Tritrichomonas musculus</name>
    <dbReference type="NCBI Taxonomy" id="1915356"/>
    <lineage>
        <taxon>Eukaryota</taxon>
        <taxon>Metamonada</taxon>
        <taxon>Parabasalia</taxon>
        <taxon>Tritrichomonadida</taxon>
        <taxon>Tritrichomonadidae</taxon>
        <taxon>Tritrichomonas</taxon>
    </lineage>
</organism>
<reference evidence="2 3" key="1">
    <citation type="submission" date="2024-04" db="EMBL/GenBank/DDBJ databases">
        <title>Tritrichomonas musculus Genome.</title>
        <authorList>
            <person name="Alves-Ferreira E."/>
            <person name="Grigg M."/>
            <person name="Lorenzi H."/>
            <person name="Galac M."/>
        </authorList>
    </citation>
    <scope>NUCLEOTIDE SEQUENCE [LARGE SCALE GENOMIC DNA]</scope>
    <source>
        <strain evidence="2 3">EAF2021</strain>
    </source>
</reference>
<evidence type="ECO:0008006" key="4">
    <source>
        <dbReference type="Google" id="ProtNLM"/>
    </source>
</evidence>
<accession>A0ABR2JP66</accession>
<dbReference type="Proteomes" id="UP001470230">
    <property type="component" value="Unassembled WGS sequence"/>
</dbReference>
<keyword evidence="1" id="KW-1133">Transmembrane helix</keyword>
<evidence type="ECO:0000313" key="3">
    <source>
        <dbReference type="Proteomes" id="UP001470230"/>
    </source>
</evidence>
<proteinExistence type="predicted"/>
<evidence type="ECO:0000256" key="1">
    <source>
        <dbReference type="SAM" id="Phobius"/>
    </source>
</evidence>
<keyword evidence="1" id="KW-0812">Transmembrane</keyword>
<dbReference type="EMBL" id="JAPFFF010000010">
    <property type="protein sequence ID" value="KAK8880649.1"/>
    <property type="molecule type" value="Genomic_DNA"/>
</dbReference>
<feature type="transmembrane region" description="Helical" evidence="1">
    <location>
        <begin position="52"/>
        <end position="77"/>
    </location>
</feature>